<dbReference type="InterPro" id="IPR030807">
    <property type="entry name" value="Methyltran_NanM"/>
</dbReference>
<dbReference type="Proteomes" id="UP000295129">
    <property type="component" value="Unassembled WGS sequence"/>
</dbReference>
<dbReference type="EMBL" id="SNVV01000014">
    <property type="protein sequence ID" value="TDN48623.1"/>
    <property type="molecule type" value="Genomic_DNA"/>
</dbReference>
<gene>
    <name evidence="1" type="ORF">C7389_11410</name>
</gene>
<dbReference type="GO" id="GO:0008168">
    <property type="term" value="F:methyltransferase activity"/>
    <property type="evidence" value="ECO:0007669"/>
    <property type="project" value="UniProtKB-KW"/>
</dbReference>
<keyword evidence="1" id="KW-0808">Transferase</keyword>
<dbReference type="NCBIfam" id="TIGR04371">
    <property type="entry name" value="methyltran_NanM"/>
    <property type="match status" value="1"/>
</dbReference>
<keyword evidence="1" id="KW-0489">Methyltransferase</keyword>
<keyword evidence="2" id="KW-1185">Reference proteome</keyword>
<accession>A0A4R6DU64</accession>
<sequence length="361" mass="42805">MTSTHNLQDTSADFARLEVMYEDHLAHDEIYQASLFWDKLNCLNIEWLRDDGLGNFKRTVNNNYFNWMVSTRSAYFRTVVGRYLRSLGRFPRRLWRILTANIGEMWHRTYMSYTDKGTVLQRRLYALYVVALDQFVRDHDEYGLYGALNEPTLGNPLSVRLGERQVSQDLANSYLEYCFIRKSLGDAFNQTHVIAEIGAGYGRLAYMLHLLKQGVARKLILVDLPPALMVSQWYLRNMFPSANRMEYRNFTHFDEIREDFDCAEICFLLPHQLELLPDKSLDLLINVSSLQEMSRTQINHYYDLIDRKARYFYTKQWLFWENPEDKMQVPAIIYPTKPHWELCSARVNPVHHEFFEALFKV</sequence>
<organism evidence="1 2">
    <name type="scientific">Azoarcus indigens</name>
    <dbReference type="NCBI Taxonomy" id="29545"/>
    <lineage>
        <taxon>Bacteria</taxon>
        <taxon>Pseudomonadati</taxon>
        <taxon>Pseudomonadota</taxon>
        <taxon>Betaproteobacteria</taxon>
        <taxon>Rhodocyclales</taxon>
        <taxon>Zoogloeaceae</taxon>
        <taxon>Azoarcus</taxon>
    </lineage>
</organism>
<evidence type="ECO:0000313" key="1">
    <source>
        <dbReference type="EMBL" id="TDN48623.1"/>
    </source>
</evidence>
<proteinExistence type="predicted"/>
<reference evidence="1 2" key="1">
    <citation type="submission" date="2019-03" db="EMBL/GenBank/DDBJ databases">
        <title>Genomic Encyclopedia of Type Strains, Phase IV (KMG-IV): sequencing the most valuable type-strain genomes for metagenomic binning, comparative biology and taxonomic classification.</title>
        <authorList>
            <person name="Goeker M."/>
        </authorList>
    </citation>
    <scope>NUCLEOTIDE SEQUENCE [LARGE SCALE GENOMIC DNA]</scope>
    <source>
        <strain evidence="1 2">DSM 12121</strain>
    </source>
</reference>
<dbReference type="GO" id="GO:0032259">
    <property type="term" value="P:methylation"/>
    <property type="evidence" value="ECO:0007669"/>
    <property type="project" value="UniProtKB-KW"/>
</dbReference>
<evidence type="ECO:0000313" key="2">
    <source>
        <dbReference type="Proteomes" id="UP000295129"/>
    </source>
</evidence>
<dbReference type="OrthoDB" id="9766840at2"/>
<dbReference type="AlphaFoldDB" id="A0A4R6DU64"/>
<protein>
    <submittedName>
        <fullName evidence="1">Putative sugar O-methyltransferase</fullName>
    </submittedName>
</protein>
<dbReference type="RefSeq" id="WP_133593182.1">
    <property type="nucleotide sequence ID" value="NZ_SNVV01000014.1"/>
</dbReference>
<name>A0A4R6DU64_9RHOO</name>
<comment type="caution">
    <text evidence="1">The sequence shown here is derived from an EMBL/GenBank/DDBJ whole genome shotgun (WGS) entry which is preliminary data.</text>
</comment>